<dbReference type="AlphaFoldDB" id="A0A518E510"/>
<evidence type="ECO:0000256" key="2">
    <source>
        <dbReference type="ARBA" id="ARBA00022670"/>
    </source>
</evidence>
<evidence type="ECO:0000256" key="3">
    <source>
        <dbReference type="ARBA" id="ARBA00022723"/>
    </source>
</evidence>
<reference evidence="9 10" key="1">
    <citation type="submission" date="2019-02" db="EMBL/GenBank/DDBJ databases">
        <title>Deep-cultivation of Planctomycetes and their phenomic and genomic characterization uncovers novel biology.</title>
        <authorList>
            <person name="Wiegand S."/>
            <person name="Jogler M."/>
            <person name="Boedeker C."/>
            <person name="Pinto D."/>
            <person name="Vollmers J."/>
            <person name="Rivas-Marin E."/>
            <person name="Kohn T."/>
            <person name="Peeters S.H."/>
            <person name="Heuer A."/>
            <person name="Rast P."/>
            <person name="Oberbeckmann S."/>
            <person name="Bunk B."/>
            <person name="Jeske O."/>
            <person name="Meyerdierks A."/>
            <person name="Storesund J.E."/>
            <person name="Kallscheuer N."/>
            <person name="Luecker S."/>
            <person name="Lage O.M."/>
            <person name="Pohl T."/>
            <person name="Merkel B.J."/>
            <person name="Hornburger P."/>
            <person name="Mueller R.-W."/>
            <person name="Bruemmer F."/>
            <person name="Labrenz M."/>
            <person name="Spormann A.M."/>
            <person name="Op den Camp H."/>
            <person name="Overmann J."/>
            <person name="Amann R."/>
            <person name="Jetten M.S.M."/>
            <person name="Mascher T."/>
            <person name="Medema M.H."/>
            <person name="Devos D.P."/>
            <person name="Kaster A.-K."/>
            <person name="Ovreas L."/>
            <person name="Rohde M."/>
            <person name="Galperin M.Y."/>
            <person name="Jogler C."/>
        </authorList>
    </citation>
    <scope>NUCLEOTIDE SEQUENCE [LARGE SCALE GENOMIC DNA]</scope>
    <source>
        <strain evidence="9 10">Pla85_3_4</strain>
    </source>
</reference>
<evidence type="ECO:0000256" key="6">
    <source>
        <dbReference type="ARBA" id="ARBA00023049"/>
    </source>
</evidence>
<dbReference type="Pfam" id="PF01432">
    <property type="entry name" value="Peptidase_M3"/>
    <property type="match status" value="1"/>
</dbReference>
<evidence type="ECO:0000313" key="9">
    <source>
        <dbReference type="EMBL" id="QDU99185.1"/>
    </source>
</evidence>
<keyword evidence="6 7" id="KW-0482">Metalloprotease</keyword>
<evidence type="ECO:0000313" key="10">
    <source>
        <dbReference type="Proteomes" id="UP000317648"/>
    </source>
</evidence>
<gene>
    <name evidence="9" type="ORF">Pla8534_70980</name>
</gene>
<dbReference type="PANTHER" id="PTHR11804">
    <property type="entry name" value="PROTEASE M3 THIMET OLIGOPEPTIDASE-RELATED"/>
    <property type="match status" value="1"/>
</dbReference>
<dbReference type="Gene3D" id="3.40.390.10">
    <property type="entry name" value="Collagenase (Catalytic Domain)"/>
    <property type="match status" value="1"/>
</dbReference>
<dbReference type="Gene3D" id="1.10.1370.10">
    <property type="entry name" value="Neurolysin, domain 3"/>
    <property type="match status" value="1"/>
</dbReference>
<dbReference type="GO" id="GO:0006508">
    <property type="term" value="P:proteolysis"/>
    <property type="evidence" value="ECO:0007669"/>
    <property type="project" value="UniProtKB-KW"/>
</dbReference>
<dbReference type="GO" id="GO:0006518">
    <property type="term" value="P:peptide metabolic process"/>
    <property type="evidence" value="ECO:0007669"/>
    <property type="project" value="TreeGrafter"/>
</dbReference>
<evidence type="ECO:0000256" key="1">
    <source>
        <dbReference type="ARBA" id="ARBA00006040"/>
    </source>
</evidence>
<accession>A0A518E510</accession>
<proteinExistence type="inferred from homology"/>
<dbReference type="InterPro" id="IPR024077">
    <property type="entry name" value="Neurolysin/TOP_dom2"/>
</dbReference>
<name>A0A518E510_9BACT</name>
<keyword evidence="10" id="KW-1185">Reference proteome</keyword>
<dbReference type="InterPro" id="IPR001567">
    <property type="entry name" value="Pept_M3A_M3B_dom"/>
</dbReference>
<evidence type="ECO:0000259" key="8">
    <source>
        <dbReference type="Pfam" id="PF01432"/>
    </source>
</evidence>
<dbReference type="InterPro" id="IPR045090">
    <property type="entry name" value="Pept_M3A_M3B"/>
</dbReference>
<feature type="domain" description="Peptidase M3A/M3B catalytic" evidence="8">
    <location>
        <begin position="157"/>
        <end position="561"/>
    </location>
</feature>
<dbReference type="GO" id="GO:0004222">
    <property type="term" value="F:metalloendopeptidase activity"/>
    <property type="evidence" value="ECO:0007669"/>
    <property type="project" value="InterPro"/>
</dbReference>
<keyword evidence="4 7" id="KW-0378">Hydrolase</keyword>
<protein>
    <submittedName>
        <fullName evidence="9">Peptidase family M3</fullName>
    </submittedName>
</protein>
<dbReference type="RefSeq" id="WP_197442832.1">
    <property type="nucleotide sequence ID" value="NZ_CP036433.1"/>
</dbReference>
<dbReference type="Proteomes" id="UP000317648">
    <property type="component" value="Chromosome"/>
</dbReference>
<dbReference type="EMBL" id="CP036433">
    <property type="protein sequence ID" value="QDU99185.1"/>
    <property type="molecule type" value="Genomic_DNA"/>
</dbReference>
<keyword evidence="5 7" id="KW-0862">Zinc</keyword>
<comment type="similarity">
    <text evidence="1 7">Belongs to the peptidase M3 family.</text>
</comment>
<dbReference type="InterPro" id="IPR024079">
    <property type="entry name" value="MetalloPept_cat_dom_sf"/>
</dbReference>
<dbReference type="SUPFAM" id="SSF55486">
    <property type="entry name" value="Metalloproteases ('zincins'), catalytic domain"/>
    <property type="match status" value="1"/>
</dbReference>
<dbReference type="PANTHER" id="PTHR11804:SF84">
    <property type="entry name" value="SACCHAROLYSIN"/>
    <property type="match status" value="1"/>
</dbReference>
<organism evidence="9 10">
    <name type="scientific">Lignipirellula cremea</name>
    <dbReference type="NCBI Taxonomy" id="2528010"/>
    <lineage>
        <taxon>Bacteria</taxon>
        <taxon>Pseudomonadati</taxon>
        <taxon>Planctomycetota</taxon>
        <taxon>Planctomycetia</taxon>
        <taxon>Pirellulales</taxon>
        <taxon>Pirellulaceae</taxon>
        <taxon>Lignipirellula</taxon>
    </lineage>
</organism>
<dbReference type="GO" id="GO:0046872">
    <property type="term" value="F:metal ion binding"/>
    <property type="evidence" value="ECO:0007669"/>
    <property type="project" value="UniProtKB-UniRule"/>
</dbReference>
<keyword evidence="3 7" id="KW-0479">Metal-binding</keyword>
<keyword evidence="2 7" id="KW-0645">Protease</keyword>
<evidence type="ECO:0000256" key="4">
    <source>
        <dbReference type="ARBA" id="ARBA00022801"/>
    </source>
</evidence>
<evidence type="ECO:0000256" key="5">
    <source>
        <dbReference type="ARBA" id="ARBA00022833"/>
    </source>
</evidence>
<sequence length="632" mass="70495">MTEAPTPFTPYLSQLSHSFEQLHTAKEDAFWCSYMGLDADVEGARKTLQEREIAVQRWIQSPERLAEVRGKLALAEAARTDPQRAVDRASQMELIALQGWVAALEANSIETAEARSQAEHIVELESELAKARGGMKLGYQGPDGFVPASSVKLGVMLRSEPREELRKAAFHGLRSIETHVLDHGFLELVKQRNRLGRMLGGEDYYDATVRRVEGLTKVQIFEWLDQLEELTRGAAQRGIEQLRQRGDTGLPWNLPYEISGDVTTAEDPYFPFSQALGRWGRSFAALGVDYNGAELVLDLIDRPGKYENGFMHGPVPAWRDSGRYRPARIQFTANAIPGMIGSGRRATETLFHEGGHAAHFANIDMPAPCFAQEFAPTSVAFAEVQSMFFDSLVSDADWQTRYAHTAAGQPMPFDLMQRAIQAKQPYEAWRIRSMLTVPYVERALYEMSDSELTPENVLAVMRQIEEKLTLAPGGGPRPVLSIPHLLAGESSAYYHGYVLAEMGVVQTREFFQQRDGRLVDNPAIGPDLKKVYWTPGNSRRFGEFIETLTGEPFSPEPLGRQVNRTVETTLAEAERSIEHLQDVPVFDGEVDLKANLRVMHGTAIVAGGEGKPFAETSRQFAAWIDERIAENG</sequence>
<dbReference type="KEGG" id="lcre:Pla8534_70980"/>
<evidence type="ECO:0000256" key="7">
    <source>
        <dbReference type="RuleBase" id="RU003435"/>
    </source>
</evidence>
<comment type="cofactor">
    <cofactor evidence="7">
        <name>Zn(2+)</name>
        <dbReference type="ChEBI" id="CHEBI:29105"/>
    </cofactor>
    <text evidence="7">Binds 1 zinc ion.</text>
</comment>